<dbReference type="STRING" id="1882483.A0A317XQQ5"/>
<dbReference type="InParanoid" id="A0A317XQQ5"/>
<accession>A0A317XQQ5</accession>
<dbReference type="AlphaFoldDB" id="A0A317XQQ5"/>
<feature type="domain" description="Peptidase M28" evidence="8">
    <location>
        <begin position="145"/>
        <end position="343"/>
    </location>
</feature>
<evidence type="ECO:0000256" key="4">
    <source>
        <dbReference type="ARBA" id="ARBA00022723"/>
    </source>
</evidence>
<dbReference type="Gene3D" id="3.40.630.10">
    <property type="entry name" value="Zn peptidases"/>
    <property type="match status" value="1"/>
</dbReference>
<evidence type="ECO:0000256" key="1">
    <source>
        <dbReference type="ARBA" id="ARBA00001947"/>
    </source>
</evidence>
<feature type="non-terminal residue" evidence="9">
    <location>
        <position position="353"/>
    </location>
</feature>
<dbReference type="OrthoDB" id="10013407at2759"/>
<reference evidence="9 10" key="1">
    <citation type="journal article" date="2018" name="Mol. Biol. Evol.">
        <title>Broad Genomic Sampling Reveals a Smut Pathogenic Ancestry of the Fungal Clade Ustilaginomycotina.</title>
        <authorList>
            <person name="Kijpornyongpan T."/>
            <person name="Mondo S.J."/>
            <person name="Barry K."/>
            <person name="Sandor L."/>
            <person name="Lee J."/>
            <person name="Lipzen A."/>
            <person name="Pangilinan J."/>
            <person name="LaButti K."/>
            <person name="Hainaut M."/>
            <person name="Henrissat B."/>
            <person name="Grigoriev I.V."/>
            <person name="Spatafora J.W."/>
            <person name="Aime M.C."/>
        </authorList>
    </citation>
    <scope>NUCLEOTIDE SEQUENCE [LARGE SCALE GENOMIC DNA]</scope>
    <source>
        <strain evidence="9 10">MCA 3645</strain>
    </source>
</reference>
<evidence type="ECO:0000256" key="5">
    <source>
        <dbReference type="ARBA" id="ARBA00022801"/>
    </source>
</evidence>
<evidence type="ECO:0000256" key="6">
    <source>
        <dbReference type="ARBA" id="ARBA00022833"/>
    </source>
</evidence>
<evidence type="ECO:0000313" key="9">
    <source>
        <dbReference type="EMBL" id="PWY99678.1"/>
    </source>
</evidence>
<feature type="non-terminal residue" evidence="9">
    <location>
        <position position="1"/>
    </location>
</feature>
<proteinExistence type="inferred from homology"/>
<evidence type="ECO:0000259" key="8">
    <source>
        <dbReference type="Pfam" id="PF04389"/>
    </source>
</evidence>
<dbReference type="PANTHER" id="PTHR12147:SF26">
    <property type="entry name" value="PEPTIDASE M28 DOMAIN-CONTAINING PROTEIN"/>
    <property type="match status" value="1"/>
</dbReference>
<dbReference type="GO" id="GO:0008235">
    <property type="term" value="F:metalloexopeptidase activity"/>
    <property type="evidence" value="ECO:0007669"/>
    <property type="project" value="InterPro"/>
</dbReference>
<dbReference type="Pfam" id="PF04389">
    <property type="entry name" value="Peptidase_M28"/>
    <property type="match status" value="1"/>
</dbReference>
<sequence length="353" mass="38047">RILSLSEDAIVMAVSPELLSVLDRYISFDTRILLVDFRPLSGSGSLYDEPEKPEPVFKKPKFNTVVDQIASSSALSEKRILKDLRILTGEDPQPKDIGEWHSRHSSTYGARRAAQWIKQQLEASLSSINGSTCSFFEYSPYFAPNVVCHIPAADTEGLVLVSAHLDSRGTFGSTTAPGGDDDGSGTGALLAIARAIGNAAVQFASPVQLVAFSGEEQGLVGSQKYAKSLRDLGTPVKLALQMDMLAYRKPGEPLQLAFPDKLSTKSATAHVSALAELYAPQLTTGFTPACCSDHQSFWEQGFPATWVFERNGPIADPMYHNSGDLTNRTGYDTEQLAAIAKVVTATLLNVAGF</sequence>
<keyword evidence="4 7" id="KW-0479">Metal-binding</keyword>
<dbReference type="GO" id="GO:0006508">
    <property type="term" value="P:proteolysis"/>
    <property type="evidence" value="ECO:0007669"/>
    <property type="project" value="UniProtKB-KW"/>
</dbReference>
<evidence type="ECO:0000313" key="10">
    <source>
        <dbReference type="Proteomes" id="UP000246740"/>
    </source>
</evidence>
<comment type="similarity">
    <text evidence="2">Belongs to the peptidase M28 family. M28B subfamily.</text>
</comment>
<keyword evidence="6 7" id="KW-0862">Zinc</keyword>
<name>A0A317XQQ5_9BASI</name>
<dbReference type="FunFam" id="3.40.630.10:FF:000116">
    <property type="entry name" value="Peptide hydrolase"/>
    <property type="match status" value="1"/>
</dbReference>
<dbReference type="GO" id="GO:0046872">
    <property type="term" value="F:metal ion binding"/>
    <property type="evidence" value="ECO:0007669"/>
    <property type="project" value="UniProtKB-KW"/>
</dbReference>
<dbReference type="InterPro" id="IPR045175">
    <property type="entry name" value="M28_fam"/>
</dbReference>
<comment type="cofactor">
    <cofactor evidence="1">
        <name>Zn(2+)</name>
        <dbReference type="ChEBI" id="CHEBI:29105"/>
    </cofactor>
</comment>
<organism evidence="9 10">
    <name type="scientific">Testicularia cyperi</name>
    <dbReference type="NCBI Taxonomy" id="1882483"/>
    <lineage>
        <taxon>Eukaryota</taxon>
        <taxon>Fungi</taxon>
        <taxon>Dikarya</taxon>
        <taxon>Basidiomycota</taxon>
        <taxon>Ustilaginomycotina</taxon>
        <taxon>Ustilaginomycetes</taxon>
        <taxon>Ustilaginales</taxon>
        <taxon>Anthracoideaceae</taxon>
        <taxon>Testicularia</taxon>
    </lineage>
</organism>
<keyword evidence="10" id="KW-1185">Reference proteome</keyword>
<evidence type="ECO:0000256" key="2">
    <source>
        <dbReference type="ARBA" id="ARBA00005634"/>
    </source>
</evidence>
<protein>
    <recommendedName>
        <fullName evidence="7">Peptide hydrolase</fullName>
        <ecNumber evidence="7">3.4.-.-</ecNumber>
    </recommendedName>
</protein>
<dbReference type="SUPFAM" id="SSF53187">
    <property type="entry name" value="Zn-dependent exopeptidases"/>
    <property type="match status" value="1"/>
</dbReference>
<dbReference type="PANTHER" id="PTHR12147">
    <property type="entry name" value="METALLOPEPTIDASE M28 FAMILY MEMBER"/>
    <property type="match status" value="1"/>
</dbReference>
<evidence type="ECO:0000256" key="7">
    <source>
        <dbReference type="RuleBase" id="RU361240"/>
    </source>
</evidence>
<evidence type="ECO:0000256" key="3">
    <source>
        <dbReference type="ARBA" id="ARBA00022670"/>
    </source>
</evidence>
<dbReference type="EC" id="3.4.-.-" evidence="7"/>
<dbReference type="EMBL" id="KZ819194">
    <property type="protein sequence ID" value="PWY99678.1"/>
    <property type="molecule type" value="Genomic_DNA"/>
</dbReference>
<gene>
    <name evidence="9" type="ORF">BCV70DRAFT_141159</name>
</gene>
<dbReference type="Proteomes" id="UP000246740">
    <property type="component" value="Unassembled WGS sequence"/>
</dbReference>
<keyword evidence="3 7" id="KW-0645">Protease</keyword>
<dbReference type="InterPro" id="IPR007484">
    <property type="entry name" value="Peptidase_M28"/>
</dbReference>
<keyword evidence="5 7" id="KW-0378">Hydrolase</keyword>